<dbReference type="EC" id="2.7.1.49" evidence="2"/>
<dbReference type="GO" id="GO:0009229">
    <property type="term" value="P:thiamine diphosphate biosynthetic process"/>
    <property type="evidence" value="ECO:0007669"/>
    <property type="project" value="UniProtKB-UniPathway"/>
</dbReference>
<organism evidence="8 9">
    <name type="scientific">Neptuniibacter caesariensis</name>
    <dbReference type="NCBI Taxonomy" id="207954"/>
    <lineage>
        <taxon>Bacteria</taxon>
        <taxon>Pseudomonadati</taxon>
        <taxon>Pseudomonadota</taxon>
        <taxon>Gammaproteobacteria</taxon>
        <taxon>Oceanospirillales</taxon>
        <taxon>Oceanospirillaceae</taxon>
        <taxon>Neptuniibacter</taxon>
    </lineage>
</organism>
<keyword evidence="5 8" id="KW-0418">Kinase</keyword>
<dbReference type="AlphaFoldDB" id="A0A7U8C423"/>
<evidence type="ECO:0000256" key="4">
    <source>
        <dbReference type="ARBA" id="ARBA00022741"/>
    </source>
</evidence>
<comment type="caution">
    <text evidence="8">The sequence shown here is derived from an EMBL/GenBank/DDBJ whole genome shotgun (WGS) entry which is preliminary data.</text>
</comment>
<feature type="domain" description="Pyridoxamine kinase/Phosphomethylpyrimidine kinase" evidence="7">
    <location>
        <begin position="18"/>
        <end position="264"/>
    </location>
</feature>
<gene>
    <name evidence="8" type="ORF">MED92_00790</name>
</gene>
<dbReference type="GO" id="GO:0008902">
    <property type="term" value="F:hydroxymethylpyrimidine kinase activity"/>
    <property type="evidence" value="ECO:0007669"/>
    <property type="project" value="UniProtKB-EC"/>
</dbReference>
<dbReference type="PANTHER" id="PTHR20858:SF17">
    <property type="entry name" value="HYDROXYMETHYLPYRIMIDINE_PHOSPHOMETHYLPYRIMIDINE KINASE THI20-RELATED"/>
    <property type="match status" value="1"/>
</dbReference>
<evidence type="ECO:0000256" key="1">
    <source>
        <dbReference type="ARBA" id="ARBA00004948"/>
    </source>
</evidence>
<dbReference type="RefSeq" id="WP_007023011.1">
    <property type="nucleotide sequence ID" value="NZ_CH724128.1"/>
</dbReference>
<dbReference type="InterPro" id="IPR004399">
    <property type="entry name" value="HMP/HMP-P_kinase_dom"/>
</dbReference>
<evidence type="ECO:0000313" key="9">
    <source>
        <dbReference type="Proteomes" id="UP000002171"/>
    </source>
</evidence>
<dbReference type="SUPFAM" id="SSF53613">
    <property type="entry name" value="Ribokinase-like"/>
    <property type="match status" value="1"/>
</dbReference>
<dbReference type="InterPro" id="IPR029056">
    <property type="entry name" value="Ribokinase-like"/>
</dbReference>
<reference evidence="8 9" key="1">
    <citation type="submission" date="2006-02" db="EMBL/GenBank/DDBJ databases">
        <authorList>
            <person name="Pinhassi J."/>
            <person name="Pedros-Alio C."/>
            <person name="Ferriera S."/>
            <person name="Johnson J."/>
            <person name="Kravitz S."/>
            <person name="Halpern A."/>
            <person name="Remington K."/>
            <person name="Beeson K."/>
            <person name="Tran B."/>
            <person name="Rogers Y.-H."/>
            <person name="Friedman R."/>
            <person name="Venter J.C."/>
        </authorList>
    </citation>
    <scope>NUCLEOTIDE SEQUENCE [LARGE SCALE GENOMIC DNA]</scope>
    <source>
        <strain evidence="8 9">MED92</strain>
    </source>
</reference>
<dbReference type="GO" id="GO:0005524">
    <property type="term" value="F:ATP binding"/>
    <property type="evidence" value="ECO:0007669"/>
    <property type="project" value="UniProtKB-KW"/>
</dbReference>
<dbReference type="Proteomes" id="UP000002171">
    <property type="component" value="Unassembled WGS sequence"/>
</dbReference>
<evidence type="ECO:0000256" key="2">
    <source>
        <dbReference type="ARBA" id="ARBA00012135"/>
    </source>
</evidence>
<evidence type="ECO:0000259" key="7">
    <source>
        <dbReference type="Pfam" id="PF08543"/>
    </source>
</evidence>
<keyword evidence="4" id="KW-0547">Nucleotide-binding</keyword>
<keyword evidence="9" id="KW-1185">Reference proteome</keyword>
<dbReference type="OrthoDB" id="9810880at2"/>
<keyword evidence="6" id="KW-0067">ATP-binding</keyword>
<dbReference type="GO" id="GO:0005829">
    <property type="term" value="C:cytosol"/>
    <property type="evidence" value="ECO:0007669"/>
    <property type="project" value="TreeGrafter"/>
</dbReference>
<dbReference type="UniPathway" id="UPA00060">
    <property type="reaction ID" value="UER00138"/>
</dbReference>
<dbReference type="CDD" id="cd01169">
    <property type="entry name" value="HMPP_kinase"/>
    <property type="match status" value="1"/>
</dbReference>
<dbReference type="Gene3D" id="3.40.1190.20">
    <property type="match status" value="1"/>
</dbReference>
<dbReference type="GO" id="GO:0009228">
    <property type="term" value="P:thiamine biosynthetic process"/>
    <property type="evidence" value="ECO:0007669"/>
    <property type="project" value="InterPro"/>
</dbReference>
<evidence type="ECO:0000256" key="5">
    <source>
        <dbReference type="ARBA" id="ARBA00022777"/>
    </source>
</evidence>
<dbReference type="NCBIfam" id="TIGR00097">
    <property type="entry name" value="HMP-P_kinase"/>
    <property type="match status" value="1"/>
</dbReference>
<dbReference type="GO" id="GO:0008972">
    <property type="term" value="F:phosphomethylpyrimidine kinase activity"/>
    <property type="evidence" value="ECO:0007669"/>
    <property type="project" value="InterPro"/>
</dbReference>
<evidence type="ECO:0000256" key="6">
    <source>
        <dbReference type="ARBA" id="ARBA00022840"/>
    </source>
</evidence>
<comment type="pathway">
    <text evidence="1">Cofactor biosynthesis; thiamine diphosphate biosynthesis.</text>
</comment>
<keyword evidence="3" id="KW-0808">Transferase</keyword>
<protein>
    <recommendedName>
        <fullName evidence="2">hydroxymethylpyrimidine kinase</fullName>
        <ecNumber evidence="2">2.7.1.49</ecNumber>
    </recommendedName>
</protein>
<evidence type="ECO:0000256" key="3">
    <source>
        <dbReference type="ARBA" id="ARBA00022679"/>
    </source>
</evidence>
<accession>A0A7U8C423</accession>
<dbReference type="InterPro" id="IPR013749">
    <property type="entry name" value="PM/HMP-P_kinase-1"/>
</dbReference>
<dbReference type="PANTHER" id="PTHR20858">
    <property type="entry name" value="PHOSPHOMETHYLPYRIMIDINE KINASE"/>
    <property type="match status" value="1"/>
</dbReference>
<sequence length="270" mass="28327">MTDSYKQIANALTIAGSDSGGGAGIQADLKTFSALGVYGASVITALTAQNTHAVTGVFPVTPEFVLQQLETVFDDIHIDAVKTGMLGGPEMVRTVAEFVRPRQLALVVDPVMISKSGNALLSPDAISVLVDELLPLASLITPNLPEAAAILGCDEPQTLTEMKAIAEQLLKLGPQQVLLKGGHLIGEESPDIFYDGSDFIIFEANRIDTKNTHGTGCTLASAITAFLAKGESAQNAVAKSKQYISAAIKHADNLNVGSGHGPVNHFHALW</sequence>
<dbReference type="EMBL" id="AAOW01000025">
    <property type="protein sequence ID" value="EAR60054.1"/>
    <property type="molecule type" value="Genomic_DNA"/>
</dbReference>
<name>A0A7U8C423_NEPCE</name>
<evidence type="ECO:0000313" key="8">
    <source>
        <dbReference type="EMBL" id="EAR60054.1"/>
    </source>
</evidence>
<dbReference type="FunFam" id="3.40.1190.20:FF:000003">
    <property type="entry name" value="Phosphomethylpyrimidine kinase ThiD"/>
    <property type="match status" value="1"/>
</dbReference>
<proteinExistence type="predicted"/>
<dbReference type="Pfam" id="PF08543">
    <property type="entry name" value="Phos_pyr_kin"/>
    <property type="match status" value="1"/>
</dbReference>